<reference evidence="2 3" key="1">
    <citation type="submission" date="2020-07" db="EMBL/GenBank/DDBJ databases">
        <title>Comparative genomics of pyrophilous fungi reveals a link between fire events and developmental genes.</title>
        <authorList>
            <consortium name="DOE Joint Genome Institute"/>
            <person name="Steindorff A.S."/>
            <person name="Carver A."/>
            <person name="Calhoun S."/>
            <person name="Stillman K."/>
            <person name="Liu H."/>
            <person name="Lipzen A."/>
            <person name="Pangilinan J."/>
            <person name="Labutti K."/>
            <person name="Bruns T.D."/>
            <person name="Grigoriev I.V."/>
        </authorList>
    </citation>
    <scope>NUCLEOTIDE SEQUENCE [LARGE SCALE GENOMIC DNA]</scope>
    <source>
        <strain evidence="2 3">CBS 144469</strain>
    </source>
</reference>
<organism evidence="2 3">
    <name type="scientific">Ephemerocybe angulata</name>
    <dbReference type="NCBI Taxonomy" id="980116"/>
    <lineage>
        <taxon>Eukaryota</taxon>
        <taxon>Fungi</taxon>
        <taxon>Dikarya</taxon>
        <taxon>Basidiomycota</taxon>
        <taxon>Agaricomycotina</taxon>
        <taxon>Agaricomycetes</taxon>
        <taxon>Agaricomycetidae</taxon>
        <taxon>Agaricales</taxon>
        <taxon>Agaricineae</taxon>
        <taxon>Psathyrellaceae</taxon>
        <taxon>Ephemerocybe</taxon>
    </lineage>
</organism>
<gene>
    <name evidence="2" type="ORF">DFP72DRAFT_839330</name>
</gene>
<feature type="region of interest" description="Disordered" evidence="1">
    <location>
        <begin position="1"/>
        <end position="27"/>
    </location>
</feature>
<name>A0A8H6IK93_9AGAR</name>
<protein>
    <submittedName>
        <fullName evidence="2">Uncharacterized protein</fullName>
    </submittedName>
</protein>
<dbReference type="Proteomes" id="UP000521943">
    <property type="component" value="Unassembled WGS sequence"/>
</dbReference>
<evidence type="ECO:0000256" key="1">
    <source>
        <dbReference type="SAM" id="MobiDB-lite"/>
    </source>
</evidence>
<evidence type="ECO:0000313" key="3">
    <source>
        <dbReference type="Proteomes" id="UP000521943"/>
    </source>
</evidence>
<sequence>MSYERGAPVESIPADTSLPPRRTYKPGDSVTVLGENGEAVGPFKIALRIDQHHYWIDVPDIIPTDSVYAEAALRPFVSDYANIPLGTTYDGNQWPLTRITSIFQDPTTGDLHYEAQIAGFGSTSHQIARAHAENFPNLIEEFHRRETPQRSLIDRIALEDNDKQTTKKPTFTTYDGWADY</sequence>
<comment type="caution">
    <text evidence="2">The sequence shown here is derived from an EMBL/GenBank/DDBJ whole genome shotgun (WGS) entry which is preliminary data.</text>
</comment>
<dbReference type="AlphaFoldDB" id="A0A8H6IK93"/>
<keyword evidence="3" id="KW-1185">Reference proteome</keyword>
<accession>A0A8H6IK93</accession>
<evidence type="ECO:0000313" key="2">
    <source>
        <dbReference type="EMBL" id="KAF6765496.1"/>
    </source>
</evidence>
<proteinExistence type="predicted"/>
<dbReference type="EMBL" id="JACGCI010000002">
    <property type="protein sequence ID" value="KAF6765496.1"/>
    <property type="molecule type" value="Genomic_DNA"/>
</dbReference>